<dbReference type="AlphaFoldDB" id="A0A378PIW6"/>
<proteinExistence type="predicted"/>
<evidence type="ECO:0000313" key="2">
    <source>
        <dbReference type="Proteomes" id="UP000255102"/>
    </source>
</evidence>
<dbReference type="EMBL" id="UGPW01000001">
    <property type="protein sequence ID" value="STY86336.1"/>
    <property type="molecule type" value="Genomic_DNA"/>
</dbReference>
<evidence type="ECO:0000313" key="1">
    <source>
        <dbReference type="EMBL" id="STY86336.1"/>
    </source>
</evidence>
<organism evidence="1 2">
    <name type="scientific">Moraxella ovis</name>
    <dbReference type="NCBI Taxonomy" id="29433"/>
    <lineage>
        <taxon>Bacteria</taxon>
        <taxon>Pseudomonadati</taxon>
        <taxon>Pseudomonadota</taxon>
        <taxon>Gammaproteobacteria</taxon>
        <taxon>Moraxellales</taxon>
        <taxon>Moraxellaceae</taxon>
        <taxon>Moraxella</taxon>
    </lineage>
</organism>
<gene>
    <name evidence="1" type="ORF">NCTC11227_00316</name>
</gene>
<accession>A0A378PIW6</accession>
<reference evidence="1 2" key="1">
    <citation type="submission" date="2018-06" db="EMBL/GenBank/DDBJ databases">
        <authorList>
            <consortium name="Pathogen Informatics"/>
            <person name="Doyle S."/>
        </authorList>
    </citation>
    <scope>NUCLEOTIDE SEQUENCE [LARGE SCALE GENOMIC DNA]</scope>
    <source>
        <strain evidence="1 2">NCTC11227</strain>
    </source>
</reference>
<name>A0A378PIW6_9GAMM</name>
<dbReference type="Proteomes" id="UP000255102">
    <property type="component" value="Unassembled WGS sequence"/>
</dbReference>
<sequence>MFGILKINDGPIFITSNDDYSIVLLCNFMKIQNIYQNFSCVSYVKIHKNHQNIP</sequence>
<protein>
    <submittedName>
        <fullName evidence="1">Uncharacterized protein</fullName>
    </submittedName>
</protein>